<reference evidence="1" key="1">
    <citation type="submission" date="2020-05" db="EMBL/GenBank/DDBJ databases">
        <title>Large-scale comparative analyses of tick genomes elucidate their genetic diversity and vector capacities.</title>
        <authorList>
            <person name="Jia N."/>
            <person name="Wang J."/>
            <person name="Shi W."/>
            <person name="Du L."/>
            <person name="Sun Y."/>
            <person name="Zhan W."/>
            <person name="Jiang J."/>
            <person name="Wang Q."/>
            <person name="Zhang B."/>
            <person name="Ji P."/>
            <person name="Sakyi L.B."/>
            <person name="Cui X."/>
            <person name="Yuan T."/>
            <person name="Jiang B."/>
            <person name="Yang W."/>
            <person name="Lam T.T.-Y."/>
            <person name="Chang Q."/>
            <person name="Ding S."/>
            <person name="Wang X."/>
            <person name="Zhu J."/>
            <person name="Ruan X."/>
            <person name="Zhao L."/>
            <person name="Wei J."/>
            <person name="Que T."/>
            <person name="Du C."/>
            <person name="Cheng J."/>
            <person name="Dai P."/>
            <person name="Han X."/>
            <person name="Huang E."/>
            <person name="Gao Y."/>
            <person name="Liu J."/>
            <person name="Shao H."/>
            <person name="Ye R."/>
            <person name="Li L."/>
            <person name="Wei W."/>
            <person name="Wang X."/>
            <person name="Wang C."/>
            <person name="Yang T."/>
            <person name="Huo Q."/>
            <person name="Li W."/>
            <person name="Guo W."/>
            <person name="Chen H."/>
            <person name="Zhou L."/>
            <person name="Ni X."/>
            <person name="Tian J."/>
            <person name="Zhou Y."/>
            <person name="Sheng Y."/>
            <person name="Liu T."/>
            <person name="Pan Y."/>
            <person name="Xia L."/>
            <person name="Li J."/>
            <person name="Zhao F."/>
            <person name="Cao W."/>
        </authorList>
    </citation>
    <scope>NUCLEOTIDE SEQUENCE</scope>
    <source>
        <strain evidence="1">Dsil-2018</strain>
    </source>
</reference>
<proteinExistence type="predicted"/>
<comment type="caution">
    <text evidence="1">The sequence shown here is derived from an EMBL/GenBank/DDBJ whole genome shotgun (WGS) entry which is preliminary data.</text>
</comment>
<sequence>MTIEPWQTTTRENKIITQEMSVCFIYMKQGSGPGGGSRTSSGSAGRPLSSAWHTALGAADAMNTLSSQHSGGGGGAAAAASAGPAGGASGGASSRERRRAPRKGPKLVERPLRALFCLGLGNPLRKLCISVVEWKYPFGGSSFKQ</sequence>
<evidence type="ECO:0000313" key="2">
    <source>
        <dbReference type="Proteomes" id="UP000821865"/>
    </source>
</evidence>
<protein>
    <submittedName>
        <fullName evidence="1">Uncharacterized protein</fullName>
    </submittedName>
</protein>
<evidence type="ECO:0000313" key="1">
    <source>
        <dbReference type="EMBL" id="KAH7974410.1"/>
    </source>
</evidence>
<keyword evidence="2" id="KW-1185">Reference proteome</keyword>
<dbReference type="Proteomes" id="UP000821865">
    <property type="component" value="Chromosome 10"/>
</dbReference>
<organism evidence="1 2">
    <name type="scientific">Dermacentor silvarum</name>
    <name type="common">Tick</name>
    <dbReference type="NCBI Taxonomy" id="543639"/>
    <lineage>
        <taxon>Eukaryota</taxon>
        <taxon>Metazoa</taxon>
        <taxon>Ecdysozoa</taxon>
        <taxon>Arthropoda</taxon>
        <taxon>Chelicerata</taxon>
        <taxon>Arachnida</taxon>
        <taxon>Acari</taxon>
        <taxon>Parasitiformes</taxon>
        <taxon>Ixodida</taxon>
        <taxon>Ixodoidea</taxon>
        <taxon>Ixodidae</taxon>
        <taxon>Rhipicephalinae</taxon>
        <taxon>Dermacentor</taxon>
    </lineage>
</organism>
<gene>
    <name evidence="1" type="ORF">HPB49_015093</name>
</gene>
<dbReference type="EMBL" id="CM023479">
    <property type="protein sequence ID" value="KAH7974410.1"/>
    <property type="molecule type" value="Genomic_DNA"/>
</dbReference>
<accession>A0ACB8DPG2</accession>
<name>A0ACB8DPG2_DERSI</name>